<dbReference type="EC" id="1.1.1.3" evidence="5 18"/>
<evidence type="ECO:0000256" key="17">
    <source>
        <dbReference type="PIRSR" id="PIRSR000098-2"/>
    </source>
</evidence>
<dbReference type="InterPro" id="IPR002912">
    <property type="entry name" value="ACT_dom"/>
</dbReference>
<keyword evidence="10 18" id="KW-0560">Oxidoreductase</keyword>
<feature type="domain" description="ACT" evidence="20">
    <location>
        <begin position="354"/>
        <end position="432"/>
    </location>
</feature>
<dbReference type="PANTHER" id="PTHR43331">
    <property type="entry name" value="HOMOSERINE DEHYDROGENASE"/>
    <property type="match status" value="1"/>
</dbReference>
<sequence>MTHAPVTGRPLKIAVLGAGVVGTEVIRALVTDSHDLGARIGAAVELVGVGVRDVAADRDAIVPTSLLTSNAADLVAGADIVVELMGGIEPARTLILHAFETGASVVTANKALIAAHGPELYEAAERAGRDLYFEAAVAGAIPVVRALRESLSGDHVRRVLGIVNGTTNYILDQMTTDGLDMAQALSQAQELGYAEADPTADVEGMDAAAKAAIIAALAFHTRMPLAAVAREGITTVTKEDVDAARDAGYVIKLLAIVEDTEAGVQARVHPSLVPVGHPLAGVHGAFNAVFVEADDAGELMFYGRGAGGAPTASAVLGDIVSAARHRAHGGLAPAESAYAAIPIAAAAEAHTRLQIRLVVADRPGVLAQVSTALADHGVSIEAVRQHDTPAARTHGGVELIIITHRARQADLDATVAELAELDAVIKVASALRVEGV</sequence>
<evidence type="ECO:0000256" key="16">
    <source>
        <dbReference type="PIRSR" id="PIRSR000098-1"/>
    </source>
</evidence>
<dbReference type="Gene3D" id="3.30.360.10">
    <property type="entry name" value="Dihydrodipicolinate Reductase, domain 2"/>
    <property type="match status" value="1"/>
</dbReference>
<organism evidence="21 22">
    <name type="scientific">Rarobacter incanus</name>
    <dbReference type="NCBI Taxonomy" id="153494"/>
    <lineage>
        <taxon>Bacteria</taxon>
        <taxon>Bacillati</taxon>
        <taxon>Actinomycetota</taxon>
        <taxon>Actinomycetes</taxon>
        <taxon>Micrococcales</taxon>
        <taxon>Rarobacteraceae</taxon>
        <taxon>Rarobacter</taxon>
    </lineage>
</organism>
<evidence type="ECO:0000256" key="18">
    <source>
        <dbReference type="RuleBase" id="RU000579"/>
    </source>
</evidence>
<evidence type="ECO:0000256" key="4">
    <source>
        <dbReference type="ARBA" id="ARBA00006753"/>
    </source>
</evidence>
<comment type="caution">
    <text evidence="21">The sequence shown here is derived from an EMBL/GenBank/DDBJ whole genome shotgun (WGS) entry which is preliminary data.</text>
</comment>
<comment type="catalytic activity">
    <reaction evidence="15">
        <text>L-homoserine + NAD(+) = L-aspartate 4-semialdehyde + NADH + H(+)</text>
        <dbReference type="Rhea" id="RHEA:15757"/>
        <dbReference type="ChEBI" id="CHEBI:15378"/>
        <dbReference type="ChEBI" id="CHEBI:57476"/>
        <dbReference type="ChEBI" id="CHEBI:57540"/>
        <dbReference type="ChEBI" id="CHEBI:57945"/>
        <dbReference type="ChEBI" id="CHEBI:537519"/>
        <dbReference type="EC" id="1.1.1.3"/>
    </reaction>
    <physiologicalReaction direction="right-to-left" evidence="15">
        <dbReference type="Rhea" id="RHEA:15759"/>
    </physiologicalReaction>
</comment>
<reference evidence="21 22" key="1">
    <citation type="submission" date="2019-06" db="EMBL/GenBank/DDBJ databases">
        <title>Sequencing the genomes of 1000 actinobacteria strains.</title>
        <authorList>
            <person name="Klenk H.-P."/>
        </authorList>
    </citation>
    <scope>NUCLEOTIDE SEQUENCE [LARGE SCALE GENOMIC DNA]</scope>
    <source>
        <strain evidence="21 22">DSM 10596</strain>
    </source>
</reference>
<dbReference type="UniPathway" id="UPA00050">
    <property type="reaction ID" value="UER00063"/>
</dbReference>
<dbReference type="Pfam" id="PF00742">
    <property type="entry name" value="Homoserine_dh"/>
    <property type="match status" value="1"/>
</dbReference>
<accession>A0A542SRF8</accession>
<evidence type="ECO:0000256" key="7">
    <source>
        <dbReference type="ARBA" id="ARBA00022605"/>
    </source>
</evidence>
<evidence type="ECO:0000256" key="9">
    <source>
        <dbReference type="ARBA" id="ARBA00022857"/>
    </source>
</evidence>
<evidence type="ECO:0000256" key="19">
    <source>
        <dbReference type="RuleBase" id="RU004171"/>
    </source>
</evidence>
<dbReference type="InterPro" id="IPR001342">
    <property type="entry name" value="HDH_cat"/>
</dbReference>
<dbReference type="Pfam" id="PF03447">
    <property type="entry name" value="NAD_binding_3"/>
    <property type="match status" value="1"/>
</dbReference>
<dbReference type="OrthoDB" id="9808167at2"/>
<dbReference type="InterPro" id="IPR036291">
    <property type="entry name" value="NAD(P)-bd_dom_sf"/>
</dbReference>
<keyword evidence="9 17" id="KW-0521">NADP</keyword>
<evidence type="ECO:0000256" key="2">
    <source>
        <dbReference type="ARBA" id="ARBA00005056"/>
    </source>
</evidence>
<dbReference type="SUPFAM" id="SSF55347">
    <property type="entry name" value="Glyceraldehyde-3-phosphate dehydrogenase-like, C-terminal domain"/>
    <property type="match status" value="1"/>
</dbReference>
<dbReference type="GO" id="GO:0050661">
    <property type="term" value="F:NADP binding"/>
    <property type="evidence" value="ECO:0007669"/>
    <property type="project" value="InterPro"/>
</dbReference>
<evidence type="ECO:0000256" key="13">
    <source>
        <dbReference type="ARBA" id="ARBA00044930"/>
    </source>
</evidence>
<dbReference type="EMBL" id="VFNV01000001">
    <property type="protein sequence ID" value="TQK77185.1"/>
    <property type="molecule type" value="Genomic_DNA"/>
</dbReference>
<dbReference type="NCBIfam" id="NF004976">
    <property type="entry name" value="PRK06349.1"/>
    <property type="match status" value="1"/>
</dbReference>
<evidence type="ECO:0000313" key="22">
    <source>
        <dbReference type="Proteomes" id="UP000316181"/>
    </source>
</evidence>
<dbReference type="PIRSF" id="PIRSF000098">
    <property type="entry name" value="Homoser_dehydrog"/>
    <property type="match status" value="1"/>
</dbReference>
<comment type="pathway">
    <text evidence="2 18">Amino-acid biosynthesis; L-threonine biosynthesis; L-threonine from L-aspartate: step 3/5.</text>
</comment>
<evidence type="ECO:0000256" key="3">
    <source>
        <dbReference type="ARBA" id="ARBA00005062"/>
    </source>
</evidence>
<dbReference type="CDD" id="cd04881">
    <property type="entry name" value="ACT_HSDH-Hom"/>
    <property type="match status" value="1"/>
</dbReference>
<keyword evidence="11" id="KW-0915">Sodium</keyword>
<dbReference type="UniPathway" id="UPA00051">
    <property type="reaction ID" value="UER00465"/>
</dbReference>
<dbReference type="InterPro" id="IPR005106">
    <property type="entry name" value="Asp/hSer_DH_NAD-bd"/>
</dbReference>
<evidence type="ECO:0000256" key="8">
    <source>
        <dbReference type="ARBA" id="ARBA00022697"/>
    </source>
</evidence>
<dbReference type="GO" id="GO:0004412">
    <property type="term" value="F:homoserine dehydrogenase activity"/>
    <property type="evidence" value="ECO:0007669"/>
    <property type="project" value="UniProtKB-EC"/>
</dbReference>
<proteinExistence type="inferred from homology"/>
<feature type="binding site" evidence="17">
    <location>
        <position position="195"/>
    </location>
    <ligand>
        <name>L-homoserine</name>
        <dbReference type="ChEBI" id="CHEBI:57476"/>
    </ligand>
</feature>
<evidence type="ECO:0000256" key="1">
    <source>
        <dbReference type="ARBA" id="ARBA00001920"/>
    </source>
</evidence>
<dbReference type="PANTHER" id="PTHR43331:SF1">
    <property type="entry name" value="HOMOSERINE DEHYDROGENASE"/>
    <property type="match status" value="1"/>
</dbReference>
<protein>
    <recommendedName>
        <fullName evidence="6 18">Homoserine dehydrogenase</fullName>
        <ecNumber evidence="5 18">1.1.1.3</ecNumber>
    </recommendedName>
</protein>
<dbReference type="AlphaFoldDB" id="A0A542SRF8"/>
<feature type="binding site" evidence="17">
    <location>
        <position position="110"/>
    </location>
    <ligand>
        <name>NADPH</name>
        <dbReference type="ChEBI" id="CHEBI:57783"/>
    </ligand>
</feature>
<dbReference type="InterPro" id="IPR016204">
    <property type="entry name" value="HDH"/>
</dbReference>
<keyword evidence="7 18" id="KW-0028">Amino-acid biosynthesis</keyword>
<dbReference type="PROSITE" id="PS51671">
    <property type="entry name" value="ACT"/>
    <property type="match status" value="1"/>
</dbReference>
<comment type="pathway">
    <text evidence="3 18">Amino-acid biosynthesis; L-methionine biosynthesis via de novo pathway; L-homoserine from L-aspartate: step 3/3.</text>
</comment>
<evidence type="ECO:0000259" key="20">
    <source>
        <dbReference type="PROSITE" id="PS51671"/>
    </source>
</evidence>
<evidence type="ECO:0000256" key="15">
    <source>
        <dbReference type="ARBA" id="ARBA00049031"/>
    </source>
</evidence>
<keyword evidence="12 18" id="KW-0486">Methionine biosynthesis</keyword>
<evidence type="ECO:0000256" key="5">
    <source>
        <dbReference type="ARBA" id="ARBA00013213"/>
    </source>
</evidence>
<dbReference type="SUPFAM" id="SSF51735">
    <property type="entry name" value="NAD(P)-binding Rossmann-fold domains"/>
    <property type="match status" value="1"/>
</dbReference>
<dbReference type="GO" id="GO:0009088">
    <property type="term" value="P:threonine biosynthetic process"/>
    <property type="evidence" value="ECO:0007669"/>
    <property type="project" value="UniProtKB-UniPathway"/>
</dbReference>
<comment type="function">
    <text evidence="13">Catalyzes the conversion of L-aspartate-beta-semialdehyde (L-Asa) to L-homoserine (L-Hse), the third step in the biosynthesis of threonine and methionine from aspartate.</text>
</comment>
<evidence type="ECO:0000256" key="12">
    <source>
        <dbReference type="ARBA" id="ARBA00023167"/>
    </source>
</evidence>
<dbReference type="FunFam" id="3.30.360.10:FF:000005">
    <property type="entry name" value="Homoserine dehydrogenase"/>
    <property type="match status" value="1"/>
</dbReference>
<dbReference type="InterPro" id="IPR045865">
    <property type="entry name" value="ACT-like_dom_sf"/>
</dbReference>
<name>A0A542SRF8_9MICO</name>
<dbReference type="SUPFAM" id="SSF55021">
    <property type="entry name" value="ACT-like"/>
    <property type="match status" value="1"/>
</dbReference>
<comment type="similarity">
    <text evidence="4 19">Belongs to the homoserine dehydrogenase family.</text>
</comment>
<dbReference type="Gene3D" id="3.40.50.720">
    <property type="entry name" value="NAD(P)-binding Rossmann-like Domain"/>
    <property type="match status" value="1"/>
</dbReference>
<dbReference type="Gene3D" id="3.30.70.260">
    <property type="match status" value="1"/>
</dbReference>
<keyword evidence="8 18" id="KW-0791">Threonine biosynthesis</keyword>
<feature type="active site" description="Proton donor" evidence="16">
    <location>
        <position position="210"/>
    </location>
</feature>
<dbReference type="InterPro" id="IPR019811">
    <property type="entry name" value="HDH_CS"/>
</dbReference>
<evidence type="ECO:0000256" key="10">
    <source>
        <dbReference type="ARBA" id="ARBA00023002"/>
    </source>
</evidence>
<feature type="binding site" evidence="17">
    <location>
        <begin position="16"/>
        <end position="23"/>
    </location>
    <ligand>
        <name>NADP(+)</name>
        <dbReference type="ChEBI" id="CHEBI:58349"/>
    </ligand>
</feature>
<evidence type="ECO:0000256" key="11">
    <source>
        <dbReference type="ARBA" id="ARBA00023053"/>
    </source>
</evidence>
<comment type="catalytic activity">
    <reaction evidence="14">
        <text>L-homoserine + NADP(+) = L-aspartate 4-semialdehyde + NADPH + H(+)</text>
        <dbReference type="Rhea" id="RHEA:15761"/>
        <dbReference type="ChEBI" id="CHEBI:15378"/>
        <dbReference type="ChEBI" id="CHEBI:57476"/>
        <dbReference type="ChEBI" id="CHEBI:57783"/>
        <dbReference type="ChEBI" id="CHEBI:58349"/>
        <dbReference type="ChEBI" id="CHEBI:537519"/>
        <dbReference type="EC" id="1.1.1.3"/>
    </reaction>
    <physiologicalReaction direction="right-to-left" evidence="14">
        <dbReference type="Rhea" id="RHEA:15763"/>
    </physiologicalReaction>
</comment>
<dbReference type="Proteomes" id="UP000316181">
    <property type="component" value="Unassembled WGS sequence"/>
</dbReference>
<evidence type="ECO:0000256" key="14">
    <source>
        <dbReference type="ARBA" id="ARBA00048841"/>
    </source>
</evidence>
<gene>
    <name evidence="21" type="ORF">FB389_1901</name>
</gene>
<evidence type="ECO:0000256" key="6">
    <source>
        <dbReference type="ARBA" id="ARBA00013376"/>
    </source>
</evidence>
<dbReference type="PROSITE" id="PS01042">
    <property type="entry name" value="HOMOSER_DHGENASE"/>
    <property type="match status" value="1"/>
</dbReference>
<dbReference type="GO" id="GO:0009086">
    <property type="term" value="P:methionine biosynthetic process"/>
    <property type="evidence" value="ECO:0007669"/>
    <property type="project" value="UniProtKB-KW"/>
</dbReference>
<dbReference type="Pfam" id="PF01842">
    <property type="entry name" value="ACT"/>
    <property type="match status" value="1"/>
</dbReference>
<keyword evidence="22" id="KW-1185">Reference proteome</keyword>
<comment type="cofactor">
    <cofactor evidence="1">
        <name>a metal cation</name>
        <dbReference type="ChEBI" id="CHEBI:25213"/>
    </cofactor>
</comment>
<evidence type="ECO:0000313" key="21">
    <source>
        <dbReference type="EMBL" id="TQK77185.1"/>
    </source>
</evidence>